<dbReference type="InterPro" id="IPR001254">
    <property type="entry name" value="Trypsin_dom"/>
</dbReference>
<reference evidence="8 9" key="1">
    <citation type="submission" date="2020-04" db="EMBL/GenBank/DDBJ databases">
        <authorList>
            <person name="Alioto T."/>
            <person name="Alioto T."/>
            <person name="Gomez Garrido J."/>
        </authorList>
    </citation>
    <scope>NUCLEOTIDE SEQUENCE [LARGE SCALE GENOMIC DNA]</scope>
</reference>
<evidence type="ECO:0000256" key="6">
    <source>
        <dbReference type="SAM" id="SignalP"/>
    </source>
</evidence>
<dbReference type="PROSITE" id="PS51257">
    <property type="entry name" value="PROKAR_LIPOPROTEIN"/>
    <property type="match status" value="1"/>
</dbReference>
<comment type="caution">
    <text evidence="8">The sequence shown here is derived from an EMBL/GenBank/DDBJ whole genome shotgun (WGS) entry which is preliminary data.</text>
</comment>
<dbReference type="InterPro" id="IPR009003">
    <property type="entry name" value="Peptidase_S1_PA"/>
</dbReference>
<dbReference type="PANTHER" id="PTHR24252">
    <property type="entry name" value="ACROSIN-RELATED"/>
    <property type="match status" value="1"/>
</dbReference>
<dbReference type="InterPro" id="IPR018114">
    <property type="entry name" value="TRYPSIN_HIS"/>
</dbReference>
<gene>
    <name evidence="8" type="ORF">CLODIP_2_CD14795</name>
</gene>
<dbReference type="PROSITE" id="PS00134">
    <property type="entry name" value="TRYPSIN_HIS"/>
    <property type="match status" value="1"/>
</dbReference>
<dbReference type="GO" id="GO:0006508">
    <property type="term" value="P:proteolysis"/>
    <property type="evidence" value="ECO:0007669"/>
    <property type="project" value="UniProtKB-KW"/>
</dbReference>
<dbReference type="SUPFAM" id="SSF50494">
    <property type="entry name" value="Trypsin-like serine proteases"/>
    <property type="match status" value="1"/>
</dbReference>
<dbReference type="GO" id="GO:0004252">
    <property type="term" value="F:serine-type endopeptidase activity"/>
    <property type="evidence" value="ECO:0007669"/>
    <property type="project" value="InterPro"/>
</dbReference>
<name>A0A8S1C2N6_9INSE</name>
<keyword evidence="3 5" id="KW-0720">Serine protease</keyword>
<dbReference type="PROSITE" id="PS50240">
    <property type="entry name" value="TRYPSIN_DOM"/>
    <property type="match status" value="1"/>
</dbReference>
<dbReference type="PRINTS" id="PR00722">
    <property type="entry name" value="CHYMOTRYPSIN"/>
</dbReference>
<keyword evidence="1 5" id="KW-0645">Protease</keyword>
<evidence type="ECO:0000256" key="1">
    <source>
        <dbReference type="ARBA" id="ARBA00022670"/>
    </source>
</evidence>
<evidence type="ECO:0000256" key="3">
    <source>
        <dbReference type="ARBA" id="ARBA00022825"/>
    </source>
</evidence>
<evidence type="ECO:0000256" key="5">
    <source>
        <dbReference type="RuleBase" id="RU363034"/>
    </source>
</evidence>
<feature type="domain" description="Peptidase S1" evidence="7">
    <location>
        <begin position="46"/>
        <end position="280"/>
    </location>
</feature>
<dbReference type="PROSITE" id="PS00135">
    <property type="entry name" value="TRYPSIN_SER"/>
    <property type="match status" value="1"/>
</dbReference>
<keyword evidence="2 5" id="KW-0378">Hydrolase</keyword>
<evidence type="ECO:0000259" key="7">
    <source>
        <dbReference type="PROSITE" id="PS50240"/>
    </source>
</evidence>
<dbReference type="PANTHER" id="PTHR24252:SF7">
    <property type="entry name" value="HYALIN"/>
    <property type="match status" value="1"/>
</dbReference>
<dbReference type="EMBL" id="CADEPI010000011">
    <property type="protein sequence ID" value="CAB3363180.1"/>
    <property type="molecule type" value="Genomic_DNA"/>
</dbReference>
<organism evidence="8 9">
    <name type="scientific">Cloeon dipterum</name>
    <dbReference type="NCBI Taxonomy" id="197152"/>
    <lineage>
        <taxon>Eukaryota</taxon>
        <taxon>Metazoa</taxon>
        <taxon>Ecdysozoa</taxon>
        <taxon>Arthropoda</taxon>
        <taxon>Hexapoda</taxon>
        <taxon>Insecta</taxon>
        <taxon>Pterygota</taxon>
        <taxon>Palaeoptera</taxon>
        <taxon>Ephemeroptera</taxon>
        <taxon>Pisciforma</taxon>
        <taxon>Baetidae</taxon>
        <taxon>Cloeon</taxon>
    </lineage>
</organism>
<dbReference type="InterPro" id="IPR001314">
    <property type="entry name" value="Peptidase_S1A"/>
</dbReference>
<dbReference type="InterPro" id="IPR043504">
    <property type="entry name" value="Peptidase_S1_PA_chymotrypsin"/>
</dbReference>
<feature type="signal peptide" evidence="6">
    <location>
        <begin position="1"/>
        <end position="17"/>
    </location>
</feature>
<dbReference type="Proteomes" id="UP000494165">
    <property type="component" value="Unassembled WGS sequence"/>
</dbReference>
<dbReference type="SMART" id="SM00020">
    <property type="entry name" value="Tryp_SPc"/>
    <property type="match status" value="1"/>
</dbReference>
<dbReference type="OrthoDB" id="5565075at2759"/>
<evidence type="ECO:0000313" key="9">
    <source>
        <dbReference type="Proteomes" id="UP000494165"/>
    </source>
</evidence>
<dbReference type="Gene3D" id="2.40.10.10">
    <property type="entry name" value="Trypsin-like serine proteases"/>
    <property type="match status" value="1"/>
</dbReference>
<dbReference type="InterPro" id="IPR033116">
    <property type="entry name" value="TRYPSIN_SER"/>
</dbReference>
<dbReference type="AlphaFoldDB" id="A0A8S1C2N6"/>
<accession>A0A8S1C2N6</accession>
<keyword evidence="4" id="KW-1015">Disulfide bond</keyword>
<sequence>MKSSSLVLLALVAVASCQVVEWAKFKPANEIVQPIVNITVGLSPRIVGGIAASRGQFPWQAALFIDGRSFCGGSLISPNVVLTAAHCTVTAKSVTVYLGSQDISKFDETSRQSFIANSIFNHPSYRALNRNIDFDIAVVRLPTRATYNSYVSAVRLPSDLSRTYVGARAKSSGWGKISDSTTTISTTLNYADFTVMSNADCTKTFGPAINNDKICVSTTGGISTCNGDSGGPLVSQDELGRYILIGVTSFGSGRGCSVGSPAVFTRVTSYRNTFIAEHLV</sequence>
<dbReference type="CDD" id="cd00190">
    <property type="entry name" value="Tryp_SPc"/>
    <property type="match status" value="1"/>
</dbReference>
<feature type="chain" id="PRO_5035801832" description="Peptidase S1 domain-containing protein" evidence="6">
    <location>
        <begin position="18"/>
        <end position="280"/>
    </location>
</feature>
<evidence type="ECO:0000313" key="8">
    <source>
        <dbReference type="EMBL" id="CAB3363180.1"/>
    </source>
</evidence>
<dbReference type="FunFam" id="2.40.10.10:FF:000034">
    <property type="entry name" value="Eupolytin"/>
    <property type="match status" value="1"/>
</dbReference>
<keyword evidence="6" id="KW-0732">Signal</keyword>
<proteinExistence type="predicted"/>
<dbReference type="Pfam" id="PF00089">
    <property type="entry name" value="Trypsin"/>
    <property type="match status" value="1"/>
</dbReference>
<keyword evidence="9" id="KW-1185">Reference proteome</keyword>
<evidence type="ECO:0000256" key="2">
    <source>
        <dbReference type="ARBA" id="ARBA00022801"/>
    </source>
</evidence>
<evidence type="ECO:0000256" key="4">
    <source>
        <dbReference type="ARBA" id="ARBA00023157"/>
    </source>
</evidence>
<protein>
    <recommendedName>
        <fullName evidence="7">Peptidase S1 domain-containing protein</fullName>
    </recommendedName>
</protein>